<accession>A0ABS8G244</accession>
<protein>
    <recommendedName>
        <fullName evidence="3">Type II secretion system protein K</fullName>
    </recommendedName>
</protein>
<keyword evidence="2" id="KW-1185">Reference proteome</keyword>
<dbReference type="EMBL" id="JAJEWP010000001">
    <property type="protein sequence ID" value="MCC2614652.1"/>
    <property type="molecule type" value="Genomic_DNA"/>
</dbReference>
<evidence type="ECO:0000313" key="2">
    <source>
        <dbReference type="Proteomes" id="UP001520878"/>
    </source>
</evidence>
<dbReference type="Proteomes" id="UP001520878">
    <property type="component" value="Unassembled WGS sequence"/>
</dbReference>
<comment type="caution">
    <text evidence="1">The sequence shown here is derived from an EMBL/GenBank/DDBJ whole genome shotgun (WGS) entry which is preliminary data.</text>
</comment>
<gene>
    <name evidence="1" type="ORF">LJ739_00170</name>
</gene>
<proteinExistence type="predicted"/>
<reference evidence="1 2" key="1">
    <citation type="submission" date="2021-10" db="EMBL/GenBank/DDBJ databases">
        <title>Draft genome of Aestuariibacter halophilus JC2043.</title>
        <authorList>
            <person name="Emsley S.A."/>
            <person name="Pfannmuller K.M."/>
            <person name="Ushijima B."/>
            <person name="Saw J.H."/>
            <person name="Videau P."/>
        </authorList>
    </citation>
    <scope>NUCLEOTIDE SEQUENCE [LARGE SCALE GENOMIC DNA]</scope>
    <source>
        <strain evidence="1 2">JC2043</strain>
    </source>
</reference>
<dbReference type="RefSeq" id="WP_229156577.1">
    <property type="nucleotide sequence ID" value="NZ_JAJEWP010000001.1"/>
</dbReference>
<organism evidence="1 2">
    <name type="scientific">Fluctibacter halophilus</name>
    <dbReference type="NCBI Taxonomy" id="226011"/>
    <lineage>
        <taxon>Bacteria</taxon>
        <taxon>Pseudomonadati</taxon>
        <taxon>Pseudomonadota</taxon>
        <taxon>Gammaproteobacteria</taxon>
        <taxon>Alteromonadales</taxon>
        <taxon>Alteromonadaceae</taxon>
        <taxon>Fluctibacter</taxon>
    </lineage>
</organism>
<evidence type="ECO:0008006" key="3">
    <source>
        <dbReference type="Google" id="ProtNLM"/>
    </source>
</evidence>
<evidence type="ECO:0000313" key="1">
    <source>
        <dbReference type="EMBL" id="MCC2614652.1"/>
    </source>
</evidence>
<name>A0ABS8G244_9ALTE</name>
<sequence length="354" mass="37887">MSGSGSRFMAVQGGMIVSGVALTLVVISLLLLASAMFTANRNVQAFSEYWQGRQAWYHTRTALQYSVSGLRIPQPAMAQLPAQIAAMPVESQTAFVPVSGGIIDGLWTLSASHQQRHMRHGAQLALFALLKRLPEAGLTLAAIPGEQLQIALATDVAMPLVWLPQNPSHVVNVQRCAAVTFWQQGCASLQPLSAQERVAQAMPDSLLAHHFAPFVATPIALRNTANAILANCDNWSASLSGLVWVDGDCSLSYHQHIGSEEHPLLLIVRGDVRFAADARLVGMLISLHDPLAERLPRIEVADTSGIVGAAVFSHSADGLPGRVRVQFAPAILATLSRLAVLQRSAVIEGSLIEQ</sequence>